<dbReference type="EMBL" id="CP071796">
    <property type="protein sequence ID" value="QTD44221.1"/>
    <property type="molecule type" value="Genomic_DNA"/>
</dbReference>
<dbReference type="RefSeq" id="WP_208007782.1">
    <property type="nucleotide sequence ID" value="NZ_CP071796.1"/>
</dbReference>
<sequence length="146" mass="16039">MAWHYTTGDKFKHIAACGYLMPTAVGIPAGERPLLWFSLHPRFEPTARKGILDADGVQRAATLTEMMTHAGGLVRFGVPPRGLLTGQTLRRAARIKREDWAMLDKTARDAGANSAQWFGSLDPIAISACAVEVMNDSHEWERGPHS</sequence>
<accession>A0A975H2I2</accession>
<dbReference type="Proteomes" id="UP000663903">
    <property type="component" value="Chromosome"/>
</dbReference>
<evidence type="ECO:0000313" key="1">
    <source>
        <dbReference type="EMBL" id="QTD44221.1"/>
    </source>
</evidence>
<organism evidence="1 2">
    <name type="scientific">Ottowia testudinis</name>
    <dbReference type="NCBI Taxonomy" id="2816950"/>
    <lineage>
        <taxon>Bacteria</taxon>
        <taxon>Pseudomonadati</taxon>
        <taxon>Pseudomonadota</taxon>
        <taxon>Betaproteobacteria</taxon>
        <taxon>Burkholderiales</taxon>
        <taxon>Comamonadaceae</taxon>
        <taxon>Ottowia</taxon>
    </lineage>
</organism>
<keyword evidence="2" id="KW-1185">Reference proteome</keyword>
<dbReference type="AlphaFoldDB" id="A0A975H2I2"/>
<dbReference type="KEGG" id="otd:J1M35_13945"/>
<evidence type="ECO:0000313" key="2">
    <source>
        <dbReference type="Proteomes" id="UP000663903"/>
    </source>
</evidence>
<gene>
    <name evidence="1" type="ORF">J1M35_13945</name>
</gene>
<protein>
    <submittedName>
        <fullName evidence="1">Uncharacterized protein</fullName>
    </submittedName>
</protein>
<reference evidence="1" key="1">
    <citation type="submission" date="2021-03" db="EMBL/GenBank/DDBJ databases">
        <title>Ottowia sp. 27C isolated from the cloaca of a Giant Asian pond turtle (Heosemys grandis).</title>
        <authorList>
            <person name="Spergser J."/>
            <person name="Busse H.-J."/>
        </authorList>
    </citation>
    <scope>NUCLEOTIDE SEQUENCE</scope>
    <source>
        <strain evidence="1">27C</strain>
    </source>
</reference>
<proteinExistence type="predicted"/>
<name>A0A975H2I2_9BURK</name>